<evidence type="ECO:0000256" key="5">
    <source>
        <dbReference type="SAM" id="MobiDB-lite"/>
    </source>
</evidence>
<feature type="domain" description="AMOP" evidence="6">
    <location>
        <begin position="1"/>
        <end position="126"/>
    </location>
</feature>
<dbReference type="Proteomes" id="UP001286313">
    <property type="component" value="Unassembled WGS sequence"/>
</dbReference>
<gene>
    <name evidence="7" type="ORF">Pcinc_025070</name>
</gene>
<dbReference type="InterPro" id="IPR005533">
    <property type="entry name" value="AMOP_dom"/>
</dbReference>
<evidence type="ECO:0000256" key="2">
    <source>
        <dbReference type="ARBA" id="ARBA00022525"/>
    </source>
</evidence>
<keyword evidence="2" id="KW-0964">Secreted</keyword>
<dbReference type="InterPro" id="IPR051867">
    <property type="entry name" value="Angio_Inhib/Adhesion_GPCR"/>
</dbReference>
<dbReference type="AlphaFoldDB" id="A0AAE1F8J5"/>
<dbReference type="Pfam" id="PF03782">
    <property type="entry name" value="AMOP"/>
    <property type="match status" value="1"/>
</dbReference>
<comment type="subcellular location">
    <subcellularLocation>
        <location evidence="1">Secreted</location>
    </subcellularLocation>
</comment>
<protein>
    <recommendedName>
        <fullName evidence="6">AMOP domain-containing protein</fullName>
    </recommendedName>
</protein>
<name>A0AAE1F8J5_PETCI</name>
<dbReference type="PROSITE" id="PS50856">
    <property type="entry name" value="AMOP"/>
    <property type="match status" value="1"/>
</dbReference>
<keyword evidence="8" id="KW-1185">Reference proteome</keyword>
<dbReference type="PANTHER" id="PTHR10239:SF29">
    <property type="entry name" value="AMOP DOMAIN-CONTAINING PROTEIN"/>
    <property type="match status" value="1"/>
</dbReference>
<evidence type="ECO:0000256" key="3">
    <source>
        <dbReference type="ARBA" id="ARBA00022729"/>
    </source>
</evidence>
<sequence>MTTAASTRTSSPQQQTTTPPEIERWIVVGGSERIDIYHRGAHTCIRSLATPLSFAAQTCCYDRWRQLITRGSGAGSPALVSPQVHPRLHWQVDILPWLACRGNFLRYQAVRPPNNEQDCPINPDLHTYRTQVFLATDY</sequence>
<keyword evidence="4" id="KW-1015">Disulfide bond</keyword>
<organism evidence="7 8">
    <name type="scientific">Petrolisthes cinctipes</name>
    <name type="common">Flat porcelain crab</name>
    <dbReference type="NCBI Taxonomy" id="88211"/>
    <lineage>
        <taxon>Eukaryota</taxon>
        <taxon>Metazoa</taxon>
        <taxon>Ecdysozoa</taxon>
        <taxon>Arthropoda</taxon>
        <taxon>Crustacea</taxon>
        <taxon>Multicrustacea</taxon>
        <taxon>Malacostraca</taxon>
        <taxon>Eumalacostraca</taxon>
        <taxon>Eucarida</taxon>
        <taxon>Decapoda</taxon>
        <taxon>Pleocyemata</taxon>
        <taxon>Anomura</taxon>
        <taxon>Galatheoidea</taxon>
        <taxon>Porcellanidae</taxon>
        <taxon>Petrolisthes</taxon>
    </lineage>
</organism>
<evidence type="ECO:0000313" key="7">
    <source>
        <dbReference type="EMBL" id="KAK3869624.1"/>
    </source>
</evidence>
<comment type="caution">
    <text evidence="7">The sequence shown here is derived from an EMBL/GenBank/DDBJ whole genome shotgun (WGS) entry which is preliminary data.</text>
</comment>
<reference evidence="7" key="1">
    <citation type="submission" date="2023-10" db="EMBL/GenBank/DDBJ databases">
        <title>Genome assemblies of two species of porcelain crab, Petrolisthes cinctipes and Petrolisthes manimaculis (Anomura: Porcellanidae).</title>
        <authorList>
            <person name="Angst P."/>
        </authorList>
    </citation>
    <scope>NUCLEOTIDE SEQUENCE</scope>
    <source>
        <strain evidence="7">PB745_01</strain>
        <tissue evidence="7">Gill</tissue>
    </source>
</reference>
<keyword evidence="3" id="KW-0732">Signal</keyword>
<dbReference type="GO" id="GO:0005576">
    <property type="term" value="C:extracellular region"/>
    <property type="evidence" value="ECO:0007669"/>
    <property type="project" value="UniProtKB-SubCell"/>
</dbReference>
<evidence type="ECO:0000256" key="4">
    <source>
        <dbReference type="ARBA" id="ARBA00023157"/>
    </source>
</evidence>
<dbReference type="PANTHER" id="PTHR10239">
    <property type="entry name" value="ISTHMIN-2"/>
    <property type="match status" value="1"/>
</dbReference>
<dbReference type="EMBL" id="JAWQEG010002806">
    <property type="protein sequence ID" value="KAK3869624.1"/>
    <property type="molecule type" value="Genomic_DNA"/>
</dbReference>
<evidence type="ECO:0000259" key="6">
    <source>
        <dbReference type="PROSITE" id="PS50856"/>
    </source>
</evidence>
<feature type="region of interest" description="Disordered" evidence="5">
    <location>
        <begin position="1"/>
        <end position="20"/>
    </location>
</feature>
<dbReference type="SMART" id="SM00723">
    <property type="entry name" value="AMOP"/>
    <property type="match status" value="1"/>
</dbReference>
<evidence type="ECO:0000256" key="1">
    <source>
        <dbReference type="ARBA" id="ARBA00004613"/>
    </source>
</evidence>
<proteinExistence type="predicted"/>
<accession>A0AAE1F8J5</accession>
<evidence type="ECO:0000313" key="8">
    <source>
        <dbReference type="Proteomes" id="UP001286313"/>
    </source>
</evidence>